<dbReference type="InterPro" id="IPR017853">
    <property type="entry name" value="GH"/>
</dbReference>
<sequence>MSSNVLNPTATADEVLEQLTIDEKIALCSAQDWWRTVPIRRGDSLLLPHIKMTDGPNGARGESFVSGIRAACFPCIENIAATFDRDVAYQLGKEVALEARSKSADVSLAPTAAATTKRMERIRMCLGSWGRLMSTVSKDPHHITKKPLSFYVVAHNKGMGETGCQSVGVAATPKHFVANEVEQRRRFVSAEIDERTLREIYLYPFQLILKHSDPWCLMTSYNKVNGTYTSETPRLIQSILREEWGFKGLVMSDWVGTYSTVEAMNAGLDIEMPAPSVYRGERLLRAVEDGTVSVEVLNERAKKVIELVQRSNRMADPDDKPEEYRVCPERDEFIARASADGIVLLKNENGVLPLKRAAKVVVIGQHAASPPIGGGGSAQVTTEHVVTPIQALKAAGVDFTYEPGVPIYGAVPLPDPEIVSPTGCSEREAKPVRIEWFNGSKIGENPVKGEMSPKPEYMIKEKWPTYLDRDFCARITFDLTPKTSGNHTFAVVTTGTATLYIDGKEVYHRPQEPVLQRESFYFFRTKLEKLVTYEMEAHRRYSITLESWATPPDIARGSIGGEVVQGSAVGFLEYVDVQGNIRAAARAAEASDVAVVFTGTTPEFESEGFDRTTMDLRPAEYDLVEAVAAANPNTVVVNISGSPVTLDRVHDQVAGLVQAWFAGQEVGTSVARILTGEVNPSGRLPISWPRRIEDNPAHGNWPGENDVVHYKEGIFVGYRHYDKPGRPSPLFPFGFGLSYTTFGNVELSVLGPAVLGEEKNLRVLCTVANTGAVAGKVVVQFYVRRLSVQEGGSSDSAFVRVAKELKSFRKQLIQPLSSADIEVELDRHAVSVYDADVSAWRVEEGTYEVLAAFSAEDIVARAKFQAHAYAYSHSHGYSHDYNYNHNHKHNDNHDHNHDHDHDHDHDNNHEYDRDRILSSHTHDRNNFAETPPANADGGHGKAGALSTPSSAATSHPIKVASLPFVRPSSGVFYLHDELYMIRHNHLSVQGSDTSTRAMPVLIYRAMKCGVNTLRARQKAKRSYTDETGNTMLSSSPVNAIGPGEIERPMGKRHDWTQDWDFIFSLRNSSMVDDEQWVADACLYFNGLSIKGGDSIPWNDRSRTQRIDDAGLRLPSKYECKGLKAEWLKFTWKVCERSDPPRWGGSFTIYFQEDGRLAKDEKSPSGGFFKSHDNPWAFLKPTHITQ</sequence>
<comment type="caution">
    <text evidence="13">The sequence shown here is derived from an EMBL/GenBank/DDBJ whole genome shotgun (WGS) entry which is preliminary data.</text>
</comment>
<evidence type="ECO:0000256" key="3">
    <source>
        <dbReference type="ARBA" id="ARBA00005336"/>
    </source>
</evidence>
<dbReference type="Pfam" id="PF07691">
    <property type="entry name" value="PA14"/>
    <property type="match status" value="1"/>
</dbReference>
<dbReference type="GO" id="GO:0008422">
    <property type="term" value="F:beta-glucosidase activity"/>
    <property type="evidence" value="ECO:0007669"/>
    <property type="project" value="UniProtKB-EC"/>
</dbReference>
<dbReference type="PANTHER" id="PTHR42715">
    <property type="entry name" value="BETA-GLUCOSIDASE"/>
    <property type="match status" value="1"/>
</dbReference>
<dbReference type="InterPro" id="IPR013783">
    <property type="entry name" value="Ig-like_fold"/>
</dbReference>
<proteinExistence type="inferred from homology"/>
<comment type="catalytic activity">
    <reaction evidence="1 10">
        <text>Hydrolysis of terminal, non-reducing beta-D-glucosyl residues with release of beta-D-glucose.</text>
        <dbReference type="EC" id="3.2.1.21"/>
    </reaction>
</comment>
<dbReference type="SUPFAM" id="SSF52279">
    <property type="entry name" value="Beta-D-glucan exohydrolase, C-terminal domain"/>
    <property type="match status" value="1"/>
</dbReference>
<reference evidence="13" key="1">
    <citation type="submission" date="2018-03" db="EMBL/GenBank/DDBJ databases">
        <authorList>
            <person name="Guldener U."/>
        </authorList>
    </citation>
    <scope>NUCLEOTIDE SEQUENCE</scope>
</reference>
<keyword evidence="7 10" id="KW-0119">Carbohydrate metabolism</keyword>
<dbReference type="Pfam" id="PF14310">
    <property type="entry name" value="Fn3-like"/>
    <property type="match status" value="1"/>
</dbReference>
<dbReference type="Gene3D" id="3.20.20.300">
    <property type="entry name" value="Glycoside hydrolase, family 3, N-terminal domain"/>
    <property type="match status" value="1"/>
</dbReference>
<protein>
    <recommendedName>
        <fullName evidence="4 10">beta-glucosidase</fullName>
        <ecNumber evidence="4 10">3.2.1.21</ecNumber>
    </recommendedName>
</protein>
<keyword evidence="8 10" id="KW-0326">Glycosidase</keyword>
<evidence type="ECO:0000259" key="12">
    <source>
        <dbReference type="PROSITE" id="PS51820"/>
    </source>
</evidence>
<feature type="region of interest" description="Disordered" evidence="11">
    <location>
        <begin position="923"/>
        <end position="951"/>
    </location>
</feature>
<feature type="region of interest" description="Disordered" evidence="11">
    <location>
        <begin position="1021"/>
        <end position="1041"/>
    </location>
</feature>
<evidence type="ECO:0000256" key="8">
    <source>
        <dbReference type="ARBA" id="ARBA00023295"/>
    </source>
</evidence>
<keyword evidence="9 10" id="KW-0624">Polysaccharide degradation</keyword>
<dbReference type="InterPro" id="IPR036881">
    <property type="entry name" value="Glyco_hydro_3_C_sf"/>
</dbReference>
<evidence type="ECO:0000256" key="7">
    <source>
        <dbReference type="ARBA" id="ARBA00023277"/>
    </source>
</evidence>
<evidence type="ECO:0000256" key="11">
    <source>
        <dbReference type="SAM" id="MobiDB-lite"/>
    </source>
</evidence>
<dbReference type="EMBL" id="ONZQ02000004">
    <property type="protein sequence ID" value="SPO01046.1"/>
    <property type="molecule type" value="Genomic_DNA"/>
</dbReference>
<feature type="domain" description="PA14" evidence="12">
    <location>
        <begin position="427"/>
        <end position="585"/>
    </location>
</feature>
<evidence type="ECO:0000256" key="5">
    <source>
        <dbReference type="ARBA" id="ARBA00022801"/>
    </source>
</evidence>
<dbReference type="PANTHER" id="PTHR42715:SF3">
    <property type="entry name" value="BETA-GLUCOSIDASE B-RELATED"/>
    <property type="match status" value="1"/>
</dbReference>
<dbReference type="InterPro" id="IPR037524">
    <property type="entry name" value="PA14/GLEYA"/>
</dbReference>
<dbReference type="Pfam" id="PF01915">
    <property type="entry name" value="Glyco_hydro_3_C"/>
    <property type="match status" value="1"/>
</dbReference>
<keyword evidence="14" id="KW-1185">Reference proteome</keyword>
<dbReference type="InterPro" id="IPR036962">
    <property type="entry name" value="Glyco_hydro_3_N_sf"/>
</dbReference>
<accession>A0AAE8MXN2</accession>
<dbReference type="InterPro" id="IPR050288">
    <property type="entry name" value="Cellulose_deg_GH3"/>
</dbReference>
<comment type="pathway">
    <text evidence="2 10">Glycan metabolism; cellulose degradation.</text>
</comment>
<organism evidence="13 14">
    <name type="scientific">Cephalotrichum gorgonifer</name>
    <dbReference type="NCBI Taxonomy" id="2041049"/>
    <lineage>
        <taxon>Eukaryota</taxon>
        <taxon>Fungi</taxon>
        <taxon>Dikarya</taxon>
        <taxon>Ascomycota</taxon>
        <taxon>Pezizomycotina</taxon>
        <taxon>Sordariomycetes</taxon>
        <taxon>Hypocreomycetidae</taxon>
        <taxon>Microascales</taxon>
        <taxon>Microascaceae</taxon>
        <taxon>Cephalotrichum</taxon>
    </lineage>
</organism>
<dbReference type="GO" id="GO:0009251">
    <property type="term" value="P:glucan catabolic process"/>
    <property type="evidence" value="ECO:0007669"/>
    <property type="project" value="TreeGrafter"/>
</dbReference>
<dbReference type="Pfam" id="PF00933">
    <property type="entry name" value="Glyco_hydro_3"/>
    <property type="match status" value="1"/>
</dbReference>
<dbReference type="PROSITE" id="PS00775">
    <property type="entry name" value="GLYCOSYL_HYDROL_F3"/>
    <property type="match status" value="1"/>
</dbReference>
<dbReference type="PROSITE" id="PS51820">
    <property type="entry name" value="PA14"/>
    <property type="match status" value="1"/>
</dbReference>
<dbReference type="PRINTS" id="PR00133">
    <property type="entry name" value="GLHYDRLASE3"/>
</dbReference>
<dbReference type="Proteomes" id="UP001187682">
    <property type="component" value="Unassembled WGS sequence"/>
</dbReference>
<feature type="compositionally biased region" description="Basic and acidic residues" evidence="11">
    <location>
        <begin position="889"/>
        <end position="910"/>
    </location>
</feature>
<comment type="similarity">
    <text evidence="3 10">Belongs to the glycosyl hydrolase 3 family.</text>
</comment>
<dbReference type="InterPro" id="IPR002772">
    <property type="entry name" value="Glyco_hydro_3_C"/>
</dbReference>
<evidence type="ECO:0000256" key="9">
    <source>
        <dbReference type="ARBA" id="ARBA00023326"/>
    </source>
</evidence>
<evidence type="ECO:0000313" key="14">
    <source>
        <dbReference type="Proteomes" id="UP001187682"/>
    </source>
</evidence>
<evidence type="ECO:0000256" key="10">
    <source>
        <dbReference type="RuleBase" id="RU361161"/>
    </source>
</evidence>
<dbReference type="InterPro" id="IPR011658">
    <property type="entry name" value="PA14_dom"/>
</dbReference>
<evidence type="ECO:0000256" key="2">
    <source>
        <dbReference type="ARBA" id="ARBA00004987"/>
    </source>
</evidence>
<evidence type="ECO:0000256" key="4">
    <source>
        <dbReference type="ARBA" id="ARBA00012744"/>
    </source>
</evidence>
<dbReference type="Gene3D" id="2.60.40.10">
    <property type="entry name" value="Immunoglobulins"/>
    <property type="match status" value="1"/>
</dbReference>
<keyword evidence="6" id="KW-0325">Glycoprotein</keyword>
<name>A0AAE8MXN2_9PEZI</name>
<evidence type="ECO:0000313" key="13">
    <source>
        <dbReference type="EMBL" id="SPO01046.1"/>
    </source>
</evidence>
<feature type="compositionally biased region" description="Polar residues" evidence="11">
    <location>
        <begin position="1025"/>
        <end position="1037"/>
    </location>
</feature>
<dbReference type="EC" id="3.2.1.21" evidence="4 10"/>
<feature type="region of interest" description="Disordered" evidence="11">
    <location>
        <begin position="881"/>
        <end position="910"/>
    </location>
</feature>
<dbReference type="InterPro" id="IPR026891">
    <property type="entry name" value="Fn3-like"/>
</dbReference>
<dbReference type="Gene3D" id="3.40.50.1700">
    <property type="entry name" value="Glycoside hydrolase family 3 C-terminal domain"/>
    <property type="match status" value="1"/>
</dbReference>
<dbReference type="InterPro" id="IPR019800">
    <property type="entry name" value="Glyco_hydro_3_AS"/>
</dbReference>
<keyword evidence="5 10" id="KW-0378">Hydrolase</keyword>
<dbReference type="InterPro" id="IPR001764">
    <property type="entry name" value="Glyco_hydro_3_N"/>
</dbReference>
<dbReference type="SUPFAM" id="SSF51445">
    <property type="entry name" value="(Trans)glycosidases"/>
    <property type="match status" value="1"/>
</dbReference>
<evidence type="ECO:0000256" key="6">
    <source>
        <dbReference type="ARBA" id="ARBA00023180"/>
    </source>
</evidence>
<dbReference type="SMART" id="SM01217">
    <property type="entry name" value="Fn3_like"/>
    <property type="match status" value="1"/>
</dbReference>
<dbReference type="AlphaFoldDB" id="A0AAE8MXN2"/>
<dbReference type="Gene3D" id="2.60.120.260">
    <property type="entry name" value="Galactose-binding domain-like"/>
    <property type="match status" value="1"/>
</dbReference>
<evidence type="ECO:0000256" key="1">
    <source>
        <dbReference type="ARBA" id="ARBA00000448"/>
    </source>
</evidence>
<gene>
    <name evidence="13" type="ORF">DNG_03794</name>
</gene>